<proteinExistence type="inferred from homology"/>
<protein>
    <submittedName>
        <fullName evidence="3">L-fuconolactone hydrolase</fullName>
    </submittedName>
</protein>
<dbReference type="Proteomes" id="UP000028640">
    <property type="component" value="Unassembled WGS sequence"/>
</dbReference>
<gene>
    <name evidence="3" type="ORF">GEAM_4425</name>
</gene>
<keyword evidence="4" id="KW-1185">Reference proteome</keyword>
<evidence type="ECO:0000256" key="1">
    <source>
        <dbReference type="ARBA" id="ARBA00038310"/>
    </source>
</evidence>
<accession>A0A085G0Q4</accession>
<dbReference type="SUPFAM" id="SSF51556">
    <property type="entry name" value="Metallo-dependent hydrolases"/>
    <property type="match status" value="1"/>
</dbReference>
<keyword evidence="3" id="KW-0378">Hydrolase</keyword>
<dbReference type="eggNOG" id="COG3618">
    <property type="taxonomic scope" value="Bacteria"/>
</dbReference>
<dbReference type="PANTHER" id="PTHR43569">
    <property type="entry name" value="AMIDOHYDROLASE"/>
    <property type="match status" value="1"/>
</dbReference>
<dbReference type="GeneID" id="78382185"/>
<dbReference type="GO" id="GO:0016787">
    <property type="term" value="F:hydrolase activity"/>
    <property type="evidence" value="ECO:0007669"/>
    <property type="project" value="UniProtKB-KW"/>
</dbReference>
<dbReference type="Pfam" id="PF04909">
    <property type="entry name" value="Amidohydro_2"/>
    <property type="match status" value="1"/>
</dbReference>
<dbReference type="STRING" id="910964.GEAM_4425"/>
<dbReference type="InterPro" id="IPR006680">
    <property type="entry name" value="Amidohydro-rel"/>
</dbReference>
<organism evidence="3 4">
    <name type="scientific">Ewingella americana (strain ATCC 33852 / DSM 4580 / CCUG 14506 / JCM 5911 / LMG 7869 / NCTC 12157 / CDC 1468-78)</name>
    <dbReference type="NCBI Taxonomy" id="910964"/>
    <lineage>
        <taxon>Bacteria</taxon>
        <taxon>Pseudomonadati</taxon>
        <taxon>Pseudomonadota</taxon>
        <taxon>Gammaproteobacteria</taxon>
        <taxon>Enterobacterales</taxon>
        <taxon>Yersiniaceae</taxon>
        <taxon>Ewingella</taxon>
    </lineage>
</organism>
<reference evidence="3 4" key="1">
    <citation type="submission" date="2014-05" db="EMBL/GenBank/DDBJ databases">
        <title>ATOL: Assembling a taxonomically balanced genome-scale reconstruction of the evolutionary history of the Enterobacteriaceae.</title>
        <authorList>
            <person name="Plunkett G.III."/>
            <person name="Neeno-Eckwall E.C."/>
            <person name="Glasner J.D."/>
            <person name="Perna N.T."/>
        </authorList>
    </citation>
    <scope>NUCLEOTIDE SEQUENCE [LARGE SCALE GENOMIC DNA]</scope>
    <source>
        <strain evidence="3 4">ATCC 33852</strain>
    </source>
</reference>
<comment type="caution">
    <text evidence="3">The sequence shown here is derived from an EMBL/GenBank/DDBJ whole genome shotgun (WGS) entry which is preliminary data.</text>
</comment>
<name>A0A085G0Q4_EWIA3</name>
<dbReference type="PANTHER" id="PTHR43569:SF2">
    <property type="entry name" value="AMIDOHYDROLASE-RELATED DOMAIN-CONTAINING PROTEIN"/>
    <property type="match status" value="1"/>
</dbReference>
<dbReference type="EMBL" id="JMPJ01000076">
    <property type="protein sequence ID" value="KFC77299.1"/>
    <property type="molecule type" value="Genomic_DNA"/>
</dbReference>
<evidence type="ECO:0000259" key="2">
    <source>
        <dbReference type="Pfam" id="PF04909"/>
    </source>
</evidence>
<evidence type="ECO:0000313" key="3">
    <source>
        <dbReference type="EMBL" id="KFC77299.1"/>
    </source>
</evidence>
<sequence>MSQPRIDAHQHFWRYEPRDYRWISDDMAVLKQDLLPEQLATALQRHKIQASVVVQACSSIEESRWLLEIAEQTSYVKGVVGWVDIASPELGAQLEQLAHPLLRGIRHQVQDEANPAAWLSDGAVNRGLRQLQQQGYVYELLVTHRHLHEGAQFAARHDQHALILDHFGKPDLSRGARHWAQQIAPFAALEHVSCKLSGLLTEPRPAGMTPNDLLPYFDVALDAFGPERLLFGSDWPVCLLAGSYQDALTLCQRATAALSRDQQDAIFGGNAYRLYNLQNSFLEYP</sequence>
<dbReference type="InterPro" id="IPR032466">
    <property type="entry name" value="Metal_Hydrolase"/>
</dbReference>
<dbReference type="OrthoDB" id="9787654at2"/>
<dbReference type="Gene3D" id="3.20.20.140">
    <property type="entry name" value="Metal-dependent hydrolases"/>
    <property type="match status" value="1"/>
</dbReference>
<dbReference type="InterPro" id="IPR052350">
    <property type="entry name" value="Metallo-dep_Lactonases"/>
</dbReference>
<comment type="similarity">
    <text evidence="1">Belongs to the metallo-dependent hydrolases superfamily.</text>
</comment>
<evidence type="ECO:0000313" key="4">
    <source>
        <dbReference type="Proteomes" id="UP000028640"/>
    </source>
</evidence>
<dbReference type="RefSeq" id="WP_034796199.1">
    <property type="nucleotide sequence ID" value="NZ_JMPJ01000076.1"/>
</dbReference>
<dbReference type="AlphaFoldDB" id="A0A085G0Q4"/>
<feature type="domain" description="Amidohydrolase-related" evidence="2">
    <location>
        <begin position="6"/>
        <end position="277"/>
    </location>
</feature>